<reference evidence="2" key="1">
    <citation type="journal article" date="2020" name="Stud. Mycol.">
        <title>101 Dothideomycetes genomes: a test case for predicting lifestyles and emergence of pathogens.</title>
        <authorList>
            <person name="Haridas S."/>
            <person name="Albert R."/>
            <person name="Binder M."/>
            <person name="Bloem J."/>
            <person name="Labutti K."/>
            <person name="Salamov A."/>
            <person name="Andreopoulos B."/>
            <person name="Baker S."/>
            <person name="Barry K."/>
            <person name="Bills G."/>
            <person name="Bluhm B."/>
            <person name="Cannon C."/>
            <person name="Castanera R."/>
            <person name="Culley D."/>
            <person name="Daum C."/>
            <person name="Ezra D."/>
            <person name="Gonzalez J."/>
            <person name="Henrissat B."/>
            <person name="Kuo A."/>
            <person name="Liang C."/>
            <person name="Lipzen A."/>
            <person name="Lutzoni F."/>
            <person name="Magnuson J."/>
            <person name="Mondo S."/>
            <person name="Nolan M."/>
            <person name="Ohm R."/>
            <person name="Pangilinan J."/>
            <person name="Park H.-J."/>
            <person name="Ramirez L."/>
            <person name="Alfaro M."/>
            <person name="Sun H."/>
            <person name="Tritt A."/>
            <person name="Yoshinaga Y."/>
            <person name="Zwiers L.-H."/>
            <person name="Turgeon B."/>
            <person name="Goodwin S."/>
            <person name="Spatafora J."/>
            <person name="Crous P."/>
            <person name="Grigoriev I."/>
        </authorList>
    </citation>
    <scope>NUCLEOTIDE SEQUENCE</scope>
    <source>
        <strain evidence="2">CBS 279.74</strain>
    </source>
</reference>
<keyword evidence="3" id="KW-1185">Reference proteome</keyword>
<dbReference type="PANTHER" id="PTHR15955:SF8">
    <property type="entry name" value="RWD DOMAIN-CONTAINING PROTEIN 2B-RELATED"/>
    <property type="match status" value="1"/>
</dbReference>
<feature type="region of interest" description="Disordered" evidence="1">
    <location>
        <begin position="110"/>
        <end position="137"/>
    </location>
</feature>
<evidence type="ECO:0000313" key="3">
    <source>
        <dbReference type="Proteomes" id="UP000799428"/>
    </source>
</evidence>
<dbReference type="PANTHER" id="PTHR15955">
    <property type="entry name" value="RWD DOMAIN CONTAINING PROTEIN 2"/>
    <property type="match status" value="1"/>
</dbReference>
<evidence type="ECO:0000313" key="2">
    <source>
        <dbReference type="EMBL" id="KAF2709737.1"/>
    </source>
</evidence>
<proteinExistence type="predicted"/>
<protein>
    <recommendedName>
        <fullName evidence="4">RWD domain-containing protein</fullName>
    </recommendedName>
</protein>
<dbReference type="EMBL" id="MU005770">
    <property type="protein sequence ID" value="KAF2709737.1"/>
    <property type="molecule type" value="Genomic_DNA"/>
</dbReference>
<dbReference type="OrthoDB" id="432412at2759"/>
<dbReference type="InterPro" id="IPR017359">
    <property type="entry name" value="Phi-like"/>
</dbReference>
<feature type="compositionally biased region" description="Polar residues" evidence="1">
    <location>
        <begin position="110"/>
        <end position="119"/>
    </location>
</feature>
<name>A0A6G1KBK0_9PLEO</name>
<dbReference type="Proteomes" id="UP000799428">
    <property type="component" value="Unassembled WGS sequence"/>
</dbReference>
<accession>A0A6G1KBK0</accession>
<feature type="compositionally biased region" description="Basic and acidic residues" evidence="1">
    <location>
        <begin position="124"/>
        <end position="137"/>
    </location>
</feature>
<evidence type="ECO:0008006" key="4">
    <source>
        <dbReference type="Google" id="ProtNLM"/>
    </source>
</evidence>
<sequence>MSHQPDESRARLATELELLEAMFPSQVTYSPKSRELIFTEEIAQLHLRLPELYPCVGLLDVISARDASKRDVRDVTKEAIKTLSLADGEEVLDAVIASFQRIVEETIDNSAVEQNSDSGANPYREVDSKATRRTTEREHDAHTTVIIWLHHLLALGKRKMALAPAPSVSGITKPGYPGIMVFSGPSRAVMDHVKTLKAENWQAFQIRYEGDEAWEFAQRGVVEVESMSEVVAAVGIGENAARRKKEFLEAVGIK</sequence>
<organism evidence="2 3">
    <name type="scientific">Pleomassaria siparia CBS 279.74</name>
    <dbReference type="NCBI Taxonomy" id="1314801"/>
    <lineage>
        <taxon>Eukaryota</taxon>
        <taxon>Fungi</taxon>
        <taxon>Dikarya</taxon>
        <taxon>Ascomycota</taxon>
        <taxon>Pezizomycotina</taxon>
        <taxon>Dothideomycetes</taxon>
        <taxon>Pleosporomycetidae</taxon>
        <taxon>Pleosporales</taxon>
        <taxon>Pleomassariaceae</taxon>
        <taxon>Pleomassaria</taxon>
    </lineage>
</organism>
<gene>
    <name evidence="2" type="ORF">K504DRAFT_467685</name>
</gene>
<evidence type="ECO:0000256" key="1">
    <source>
        <dbReference type="SAM" id="MobiDB-lite"/>
    </source>
</evidence>
<dbReference type="AlphaFoldDB" id="A0A6G1KBK0"/>